<comment type="caution">
    <text evidence="2">The sequence shown here is derived from an EMBL/GenBank/DDBJ whole genome shotgun (WGS) entry which is preliminary data.</text>
</comment>
<evidence type="ECO:0000256" key="1">
    <source>
        <dbReference type="SAM" id="Phobius"/>
    </source>
</evidence>
<dbReference type="Pfam" id="PF11151">
    <property type="entry name" value="DUF2929"/>
    <property type="match status" value="1"/>
</dbReference>
<dbReference type="OrthoDB" id="2139526at2"/>
<protein>
    <submittedName>
        <fullName evidence="2">DUF2929 family protein</fullName>
    </submittedName>
</protein>
<feature type="transmembrane region" description="Helical" evidence="1">
    <location>
        <begin position="34"/>
        <end position="52"/>
    </location>
</feature>
<sequence>MKYVTLIFWAFILGEVLGYIGSSLEMVTFQPGPVAIWATIVGTIGAVVVAKISESASNPKQD</sequence>
<dbReference type="AlphaFoldDB" id="A0A6C2C1Z2"/>
<dbReference type="InterPro" id="IPR021324">
    <property type="entry name" value="DUF2929"/>
</dbReference>
<name>A0A6C2C1Z2_9LACO</name>
<accession>A0A6C2C1Z2</accession>
<gene>
    <name evidence="2" type="ORF">ESZ50_09660</name>
</gene>
<keyword evidence="1" id="KW-1133">Transmembrane helix</keyword>
<organism evidence="2 3">
    <name type="scientific">Weissella muntiaci</name>
    <dbReference type="NCBI Taxonomy" id="2508881"/>
    <lineage>
        <taxon>Bacteria</taxon>
        <taxon>Bacillati</taxon>
        <taxon>Bacillota</taxon>
        <taxon>Bacilli</taxon>
        <taxon>Lactobacillales</taxon>
        <taxon>Lactobacillaceae</taxon>
        <taxon>Weissella</taxon>
    </lineage>
</organism>
<keyword evidence="1" id="KW-0472">Membrane</keyword>
<dbReference type="RefSeq" id="WP_148623440.1">
    <property type="nucleotide sequence ID" value="NZ_SDGZ01000024.1"/>
</dbReference>
<evidence type="ECO:0000313" key="3">
    <source>
        <dbReference type="Proteomes" id="UP000371977"/>
    </source>
</evidence>
<evidence type="ECO:0000313" key="2">
    <source>
        <dbReference type="EMBL" id="TYC48031.1"/>
    </source>
</evidence>
<keyword evidence="3" id="KW-1185">Reference proteome</keyword>
<reference evidence="2 3" key="1">
    <citation type="submission" date="2019-01" db="EMBL/GenBank/DDBJ databases">
        <title>Weissella sp. nov., a novel lactic acid bacterium isolated from animal feces.</title>
        <authorList>
            <person name="Wang L.-T."/>
        </authorList>
    </citation>
    <scope>NUCLEOTIDE SEQUENCE [LARGE SCALE GENOMIC DNA]</scope>
    <source>
        <strain evidence="2 3">8H-2</strain>
    </source>
</reference>
<proteinExistence type="predicted"/>
<dbReference type="Proteomes" id="UP000371977">
    <property type="component" value="Unassembled WGS sequence"/>
</dbReference>
<dbReference type="EMBL" id="SDGZ01000024">
    <property type="protein sequence ID" value="TYC48031.1"/>
    <property type="molecule type" value="Genomic_DNA"/>
</dbReference>
<keyword evidence="1" id="KW-0812">Transmembrane</keyword>